<dbReference type="InterPro" id="IPR049980">
    <property type="entry name" value="LTA4H_cat"/>
</dbReference>
<feature type="binding site" evidence="10">
    <location>
        <position position="316"/>
    </location>
    <ligand>
        <name>Zn(2+)</name>
        <dbReference type="ChEBI" id="CHEBI:29105"/>
        <note>catalytic</note>
    </ligand>
</feature>
<dbReference type="Gene3D" id="1.25.40.320">
    <property type="entry name" value="Peptidase M1, leukotriene A4 hydrolase/aminopeptidase C-terminal domain"/>
    <property type="match status" value="1"/>
</dbReference>
<evidence type="ECO:0000256" key="3">
    <source>
        <dbReference type="ARBA" id="ARBA00022490"/>
    </source>
</evidence>
<dbReference type="Gene3D" id="2.60.40.1730">
    <property type="entry name" value="tricorn interacting facor f3 domain"/>
    <property type="match status" value="1"/>
</dbReference>
<evidence type="ECO:0000256" key="4">
    <source>
        <dbReference type="ARBA" id="ARBA00022670"/>
    </source>
</evidence>
<comment type="cofactor">
    <cofactor evidence="10">
        <name>Zn(2+)</name>
        <dbReference type="ChEBI" id="CHEBI:29105"/>
    </cofactor>
    <text evidence="10">Binds 1 zinc ion per subunit.</text>
</comment>
<feature type="active site" description="Proton donor" evidence="9">
    <location>
        <position position="405"/>
    </location>
</feature>
<dbReference type="CDD" id="cd09599">
    <property type="entry name" value="M1_LTA4H"/>
    <property type="match status" value="1"/>
</dbReference>
<keyword evidence="6" id="KW-0378">Hydrolase</keyword>
<dbReference type="InterPro" id="IPR015211">
    <property type="entry name" value="Peptidase_M1_C"/>
</dbReference>
<dbReference type="Gene3D" id="1.10.390.10">
    <property type="entry name" value="Neutral Protease Domain 2"/>
    <property type="match status" value="1"/>
</dbReference>
<dbReference type="FunFam" id="2.60.40.1730:FF:000004">
    <property type="entry name" value="Leukotriene A(4) hydrolase"/>
    <property type="match status" value="1"/>
</dbReference>
<gene>
    <name evidence="13" type="ORF">CAMP_LOCUS9877</name>
</gene>
<keyword evidence="7 10" id="KW-0862">Zinc</keyword>
<evidence type="ECO:0000256" key="11">
    <source>
        <dbReference type="SAM" id="SignalP"/>
    </source>
</evidence>
<dbReference type="GO" id="GO:0008237">
    <property type="term" value="F:metallopeptidase activity"/>
    <property type="evidence" value="ECO:0007669"/>
    <property type="project" value="UniProtKB-KW"/>
</dbReference>
<dbReference type="AlphaFoldDB" id="A0A9P1IMB8"/>
<dbReference type="GO" id="GO:0006508">
    <property type="term" value="P:proteolysis"/>
    <property type="evidence" value="ECO:0007669"/>
    <property type="project" value="UniProtKB-KW"/>
</dbReference>
<evidence type="ECO:0000256" key="2">
    <source>
        <dbReference type="ARBA" id="ARBA00010136"/>
    </source>
</evidence>
<dbReference type="SMART" id="SM01263">
    <property type="entry name" value="Leuk-A4-hydro_C"/>
    <property type="match status" value="1"/>
</dbReference>
<reference evidence="13" key="1">
    <citation type="submission" date="2022-11" db="EMBL/GenBank/DDBJ databases">
        <authorList>
            <person name="Kikuchi T."/>
        </authorList>
    </citation>
    <scope>NUCLEOTIDE SEQUENCE</scope>
    <source>
        <strain evidence="13">PS1010</strain>
    </source>
</reference>
<dbReference type="GO" id="GO:0004177">
    <property type="term" value="F:aminopeptidase activity"/>
    <property type="evidence" value="ECO:0007669"/>
    <property type="project" value="TreeGrafter"/>
</dbReference>
<comment type="caution">
    <text evidence="13">The sequence shown here is derived from an EMBL/GenBank/DDBJ whole genome shotgun (WGS) entry which is preliminary data.</text>
</comment>
<evidence type="ECO:0000256" key="10">
    <source>
        <dbReference type="PIRSR" id="PIRSR634015-3"/>
    </source>
</evidence>
<name>A0A9P1IMB8_9PELO</name>
<dbReference type="GO" id="GO:0005829">
    <property type="term" value="C:cytosol"/>
    <property type="evidence" value="ECO:0007669"/>
    <property type="project" value="TreeGrafter"/>
</dbReference>
<dbReference type="EMBL" id="CANHGI010000004">
    <property type="protein sequence ID" value="CAI5447240.1"/>
    <property type="molecule type" value="Genomic_DNA"/>
</dbReference>
<feature type="signal peptide" evidence="11">
    <location>
        <begin position="1"/>
        <end position="25"/>
    </location>
</feature>
<dbReference type="InterPro" id="IPR016024">
    <property type="entry name" value="ARM-type_fold"/>
</dbReference>
<feature type="binding site" evidence="10">
    <location>
        <position position="339"/>
    </location>
    <ligand>
        <name>Zn(2+)</name>
        <dbReference type="ChEBI" id="CHEBI:29105"/>
        <note>catalytic</note>
    </ligand>
</feature>
<keyword evidence="3" id="KW-0963">Cytoplasm</keyword>
<dbReference type="InterPro" id="IPR042097">
    <property type="entry name" value="Aminopeptidase_N-like_N_sf"/>
</dbReference>
<feature type="chain" id="PRO_5040113569" description="Peptidase M1 leukotriene A4 hydrolase/aminopeptidase C-terminal domain-containing protein" evidence="11">
    <location>
        <begin position="26"/>
        <end position="639"/>
    </location>
</feature>
<dbReference type="PRINTS" id="PR00756">
    <property type="entry name" value="ALADIPTASE"/>
</dbReference>
<dbReference type="Pfam" id="PF17900">
    <property type="entry name" value="Peptidase_M1_N"/>
    <property type="match status" value="1"/>
</dbReference>
<dbReference type="GO" id="GO:0008270">
    <property type="term" value="F:zinc ion binding"/>
    <property type="evidence" value="ECO:0007669"/>
    <property type="project" value="InterPro"/>
</dbReference>
<dbReference type="Pfam" id="PF01433">
    <property type="entry name" value="Peptidase_M1"/>
    <property type="match status" value="1"/>
</dbReference>
<keyword evidence="11" id="KW-0732">Signal</keyword>
<evidence type="ECO:0000256" key="7">
    <source>
        <dbReference type="ARBA" id="ARBA00022833"/>
    </source>
</evidence>
<dbReference type="GO" id="GO:0004301">
    <property type="term" value="F:epoxide hydrolase activity"/>
    <property type="evidence" value="ECO:0007669"/>
    <property type="project" value="TreeGrafter"/>
</dbReference>
<dbReference type="InterPro" id="IPR027268">
    <property type="entry name" value="Peptidase_M4/M1_CTD_sf"/>
</dbReference>
<comment type="subcellular location">
    <subcellularLocation>
        <location evidence="1">Cytoplasm</location>
    </subcellularLocation>
</comment>
<organism evidence="13 14">
    <name type="scientific">Caenorhabditis angaria</name>
    <dbReference type="NCBI Taxonomy" id="860376"/>
    <lineage>
        <taxon>Eukaryota</taxon>
        <taxon>Metazoa</taxon>
        <taxon>Ecdysozoa</taxon>
        <taxon>Nematoda</taxon>
        <taxon>Chromadorea</taxon>
        <taxon>Rhabditida</taxon>
        <taxon>Rhabditina</taxon>
        <taxon>Rhabditomorpha</taxon>
        <taxon>Rhabditoidea</taxon>
        <taxon>Rhabditidae</taxon>
        <taxon>Peloderinae</taxon>
        <taxon>Caenorhabditis</taxon>
    </lineage>
</organism>
<dbReference type="FunFam" id="1.10.390.10:FF:000003">
    <property type="entry name" value="Leukotriene A(4) hydrolase"/>
    <property type="match status" value="1"/>
</dbReference>
<accession>A0A9P1IMB8</accession>
<dbReference type="InterPro" id="IPR038502">
    <property type="entry name" value="M1_LTA-4_hydro/amino_C_sf"/>
</dbReference>
<dbReference type="Pfam" id="PF09127">
    <property type="entry name" value="Leuk-A4-hydro_C"/>
    <property type="match status" value="1"/>
</dbReference>
<protein>
    <recommendedName>
        <fullName evidence="12">Peptidase M1 leukotriene A4 hydrolase/aminopeptidase C-terminal domain-containing protein</fullName>
    </recommendedName>
</protein>
<dbReference type="Proteomes" id="UP001152747">
    <property type="component" value="Unassembled WGS sequence"/>
</dbReference>
<sequence length="639" mass="73000">MIPNLPNLIFLFSLCLGFLIQSSLCKTQPIDPSTSSNYKQITVEHYDLDWKINFEKTKIEGSVVISLKALKPTNQVIFDTRDLEFYKIQENGTNQELSYEIIENGIFGQKLRITTKNLEEGEKITLKIVYSSSQNAVAVQFLTAEQTTDGKAPYLFSQCQEINARSILPCMDTPSVKSSYTAKVSVPKGLTCLMSAVRTGNSTSENSDIFEYHQKVPIPTYLLAIVVGKLESRKISDRIDVWAEPSKVAAAQYEFAETEKLLRIAEDLAGPYIWGRYDLMILPESFPFGGMENPCLTFVTSQAVVGDRSMVNIIAHEIAHSWTGNLATMVSWEHFWLNEGFTTFLERKILGRMNGEKSRQFKMQLGFENDLTTEVKDMGELSEHTKLVQNLSGIDPHEALTSVPYEKGGALLFTLEQKLNDVPRFEQFLRNYIQEFSNTPVSSEDFKEFLYKSYADKKDVLDNVIDWDLWFNKPGLPPKPDYDTSLNDESLGIAKKWTEDEKIPKHTRSTFLKMTADQKNAVIDEIKRTYEKPNCQKYFNINKFRAITKIYHLDTNKSPLIKFSWLMLGLALNYEPIIQPSLDYVSQTGNIYYSSTIYKKLFGWAKSKDLAIQTFNQNVPKMNPLTVNAIRKIMPKTEL</sequence>
<dbReference type="InterPro" id="IPR001930">
    <property type="entry name" value="Peptidase_M1"/>
</dbReference>
<dbReference type="Gene3D" id="3.30.2010.30">
    <property type="match status" value="1"/>
</dbReference>
<dbReference type="SUPFAM" id="SSF55486">
    <property type="entry name" value="Metalloproteases ('zincins'), catalytic domain"/>
    <property type="match status" value="1"/>
</dbReference>
<keyword evidence="4" id="KW-0645">Protease</keyword>
<proteinExistence type="inferred from homology"/>
<evidence type="ECO:0000256" key="6">
    <source>
        <dbReference type="ARBA" id="ARBA00022801"/>
    </source>
</evidence>
<dbReference type="GO" id="GO:0043171">
    <property type="term" value="P:peptide catabolic process"/>
    <property type="evidence" value="ECO:0007669"/>
    <property type="project" value="TreeGrafter"/>
</dbReference>
<dbReference type="InterPro" id="IPR034015">
    <property type="entry name" value="M1_LTA4H"/>
</dbReference>
<keyword evidence="14" id="KW-1185">Reference proteome</keyword>
<evidence type="ECO:0000259" key="12">
    <source>
        <dbReference type="SMART" id="SM01263"/>
    </source>
</evidence>
<feature type="domain" description="Peptidase M1 leukotriene A4 hydrolase/aminopeptidase C-terminal" evidence="12">
    <location>
        <begin position="485"/>
        <end position="634"/>
    </location>
</feature>
<feature type="binding site" evidence="10">
    <location>
        <position position="320"/>
    </location>
    <ligand>
        <name>Zn(2+)</name>
        <dbReference type="ChEBI" id="CHEBI:29105"/>
        <note>catalytic</note>
    </ligand>
</feature>
<dbReference type="SUPFAM" id="SSF48371">
    <property type="entry name" value="ARM repeat"/>
    <property type="match status" value="1"/>
</dbReference>
<dbReference type="PANTHER" id="PTHR45726:SF3">
    <property type="entry name" value="LEUKOTRIENE A-4 HYDROLASE"/>
    <property type="match status" value="1"/>
</dbReference>
<dbReference type="FunFam" id="3.30.2010.30:FF:000001">
    <property type="entry name" value="Leukotriene A(4) hydrolase"/>
    <property type="match status" value="1"/>
</dbReference>
<dbReference type="InterPro" id="IPR014782">
    <property type="entry name" value="Peptidase_M1_dom"/>
</dbReference>
<feature type="active site" description="Proton acceptor" evidence="9">
    <location>
        <position position="317"/>
    </location>
</feature>
<evidence type="ECO:0000313" key="14">
    <source>
        <dbReference type="Proteomes" id="UP001152747"/>
    </source>
</evidence>
<dbReference type="PANTHER" id="PTHR45726">
    <property type="entry name" value="LEUKOTRIENE A-4 HYDROLASE"/>
    <property type="match status" value="1"/>
</dbReference>
<dbReference type="SUPFAM" id="SSF63737">
    <property type="entry name" value="Leukotriene A4 hydrolase N-terminal domain"/>
    <property type="match status" value="1"/>
</dbReference>
<dbReference type="InterPro" id="IPR045357">
    <property type="entry name" value="Aminopeptidase_N-like_N"/>
</dbReference>
<keyword evidence="8" id="KW-0482">Metalloprotease</keyword>
<evidence type="ECO:0000256" key="5">
    <source>
        <dbReference type="ARBA" id="ARBA00022723"/>
    </source>
</evidence>
<evidence type="ECO:0000256" key="8">
    <source>
        <dbReference type="ARBA" id="ARBA00023049"/>
    </source>
</evidence>
<evidence type="ECO:0000256" key="1">
    <source>
        <dbReference type="ARBA" id="ARBA00004496"/>
    </source>
</evidence>
<evidence type="ECO:0000313" key="13">
    <source>
        <dbReference type="EMBL" id="CAI5447240.1"/>
    </source>
</evidence>
<comment type="similarity">
    <text evidence="2">Belongs to the peptidase M1 family.</text>
</comment>
<keyword evidence="5 10" id="KW-0479">Metal-binding</keyword>
<evidence type="ECO:0000256" key="9">
    <source>
        <dbReference type="PIRSR" id="PIRSR634015-1"/>
    </source>
</evidence>
<dbReference type="OrthoDB" id="79562at2759"/>